<keyword evidence="4" id="KW-1185">Reference proteome</keyword>
<organism evidence="3 4">
    <name type="scientific">Tumebacillus lacus</name>
    <dbReference type="NCBI Taxonomy" id="2995335"/>
    <lineage>
        <taxon>Bacteria</taxon>
        <taxon>Bacillati</taxon>
        <taxon>Bacillota</taxon>
        <taxon>Bacilli</taxon>
        <taxon>Bacillales</taxon>
        <taxon>Alicyclobacillaceae</taxon>
        <taxon>Tumebacillus</taxon>
    </lineage>
</organism>
<dbReference type="Proteomes" id="UP001208017">
    <property type="component" value="Unassembled WGS sequence"/>
</dbReference>
<comment type="similarity">
    <text evidence="1">Belongs to the short-chain dehydrogenases/reductases (SDR) family.</text>
</comment>
<protein>
    <submittedName>
        <fullName evidence="3">Glucose 1-dehydrogenase</fullName>
        <ecNumber evidence="3">1.1.1.47</ecNumber>
    </submittedName>
</protein>
<dbReference type="PROSITE" id="PS00061">
    <property type="entry name" value="ADH_SHORT"/>
    <property type="match status" value="1"/>
</dbReference>
<dbReference type="InterPro" id="IPR002347">
    <property type="entry name" value="SDR_fam"/>
</dbReference>
<dbReference type="GO" id="GO:0047936">
    <property type="term" value="F:glucose 1-dehydrogenase [NAD(P)+] activity"/>
    <property type="evidence" value="ECO:0007669"/>
    <property type="project" value="UniProtKB-EC"/>
</dbReference>
<sequence length="256" mass="27562">MYLPNFRLDNQIALVTGAGRGIGRALAIGLAEAGADVAILARTAADLEITAAEIRKLGRTAYIVRADLTNREDVERAVQTVAEQAGRIDILVNNAGMNIRSQALDVTDDEWETIMQTNLKSAFLMSQAAARHMKDSGGGRIINIASVAGAVALRTGVVYGASKAALMHMTRVLSLEWAKHGIRVNAVGPWYFRTPLTEKLLDNEEYLGEILDRTPMKRVGELPDLVGPTVFLASEASAYVTGQVLMVDGGMSVYGF</sequence>
<comment type="caution">
    <text evidence="3">The sequence shown here is derived from an EMBL/GenBank/DDBJ whole genome shotgun (WGS) entry which is preliminary data.</text>
</comment>
<proteinExistence type="inferred from homology"/>
<evidence type="ECO:0000256" key="1">
    <source>
        <dbReference type="ARBA" id="ARBA00006484"/>
    </source>
</evidence>
<dbReference type="PANTHER" id="PTHR42760:SF115">
    <property type="entry name" value="3-OXOACYL-[ACYL-CARRIER-PROTEIN] REDUCTASE FABG"/>
    <property type="match status" value="1"/>
</dbReference>
<accession>A0ABT3X2L7</accession>
<dbReference type="NCBIfam" id="NF005559">
    <property type="entry name" value="PRK07231.1"/>
    <property type="match status" value="1"/>
</dbReference>
<dbReference type="PRINTS" id="PR00080">
    <property type="entry name" value="SDRFAMILY"/>
</dbReference>
<dbReference type="EMBL" id="JAPMLT010000004">
    <property type="protein sequence ID" value="MCX7570203.1"/>
    <property type="molecule type" value="Genomic_DNA"/>
</dbReference>
<gene>
    <name evidence="3" type="ORF">OS242_09530</name>
</gene>
<keyword evidence="2 3" id="KW-0560">Oxidoreductase</keyword>
<dbReference type="Pfam" id="PF13561">
    <property type="entry name" value="adh_short_C2"/>
    <property type="match status" value="1"/>
</dbReference>
<evidence type="ECO:0000256" key="2">
    <source>
        <dbReference type="ARBA" id="ARBA00023002"/>
    </source>
</evidence>
<dbReference type="InterPro" id="IPR036291">
    <property type="entry name" value="NAD(P)-bd_dom_sf"/>
</dbReference>
<dbReference type="PANTHER" id="PTHR42760">
    <property type="entry name" value="SHORT-CHAIN DEHYDROGENASES/REDUCTASES FAMILY MEMBER"/>
    <property type="match status" value="1"/>
</dbReference>
<name>A0ABT3X2L7_9BACL</name>
<evidence type="ECO:0000313" key="3">
    <source>
        <dbReference type="EMBL" id="MCX7570203.1"/>
    </source>
</evidence>
<dbReference type="SUPFAM" id="SSF51735">
    <property type="entry name" value="NAD(P)-binding Rossmann-fold domains"/>
    <property type="match status" value="1"/>
</dbReference>
<reference evidence="3 4" key="1">
    <citation type="submission" date="2022-11" db="EMBL/GenBank/DDBJ databases">
        <title>Study of microbial diversity in lake waters.</title>
        <authorList>
            <person name="Zhang J."/>
        </authorList>
    </citation>
    <scope>NUCLEOTIDE SEQUENCE [LARGE SCALE GENOMIC DNA]</scope>
    <source>
        <strain evidence="3 4">DT12</strain>
    </source>
</reference>
<dbReference type="PRINTS" id="PR00081">
    <property type="entry name" value="GDHRDH"/>
</dbReference>
<evidence type="ECO:0000313" key="4">
    <source>
        <dbReference type="Proteomes" id="UP001208017"/>
    </source>
</evidence>
<dbReference type="Gene3D" id="3.40.50.720">
    <property type="entry name" value="NAD(P)-binding Rossmann-like Domain"/>
    <property type="match status" value="1"/>
</dbReference>
<dbReference type="InterPro" id="IPR020904">
    <property type="entry name" value="Sc_DH/Rdtase_CS"/>
</dbReference>
<dbReference type="EC" id="1.1.1.47" evidence="3"/>
<dbReference type="RefSeq" id="WP_267151455.1">
    <property type="nucleotide sequence ID" value="NZ_JAPMLT010000004.1"/>
</dbReference>